<dbReference type="InterPro" id="IPR052032">
    <property type="entry name" value="ATP-dep_AA_Ligase"/>
</dbReference>
<dbReference type="Proteomes" id="UP000292345">
    <property type="component" value="Unassembled WGS sequence"/>
</dbReference>
<protein>
    <submittedName>
        <fullName evidence="6">Phosphoribosylglycinamide synthetase</fullName>
    </submittedName>
</protein>
<evidence type="ECO:0000259" key="5">
    <source>
        <dbReference type="PROSITE" id="PS50975"/>
    </source>
</evidence>
<feature type="domain" description="ATP-grasp" evidence="5">
    <location>
        <begin position="117"/>
        <end position="316"/>
    </location>
</feature>
<dbReference type="AlphaFoldDB" id="A0A4V2E2G7"/>
<dbReference type="RefSeq" id="WP_130245537.1">
    <property type="nucleotide sequence ID" value="NZ_PPUZ01000039.1"/>
</dbReference>
<dbReference type="EMBL" id="PPUZ01000039">
    <property type="protein sequence ID" value="RZM78448.1"/>
    <property type="molecule type" value="Genomic_DNA"/>
</dbReference>
<dbReference type="GO" id="GO:0016874">
    <property type="term" value="F:ligase activity"/>
    <property type="evidence" value="ECO:0007669"/>
    <property type="project" value="UniProtKB-KW"/>
</dbReference>
<dbReference type="Pfam" id="PF13535">
    <property type="entry name" value="ATP-grasp_4"/>
    <property type="match status" value="1"/>
</dbReference>
<keyword evidence="1" id="KW-0436">Ligase</keyword>
<organism evidence="6 7">
    <name type="scientific">Pseudoalteromonas rubra</name>
    <dbReference type="NCBI Taxonomy" id="43658"/>
    <lineage>
        <taxon>Bacteria</taxon>
        <taxon>Pseudomonadati</taxon>
        <taxon>Pseudomonadota</taxon>
        <taxon>Gammaproteobacteria</taxon>
        <taxon>Alteromonadales</taxon>
        <taxon>Pseudoalteromonadaceae</taxon>
        <taxon>Pseudoalteromonas</taxon>
    </lineage>
</organism>
<keyword evidence="2 4" id="KW-0547">Nucleotide-binding</keyword>
<dbReference type="Gene3D" id="3.30.470.20">
    <property type="entry name" value="ATP-grasp fold, B domain"/>
    <property type="match status" value="1"/>
</dbReference>
<sequence length="415" mass="45842">MQDFQKRRFVAFVGVRAGLEELLDWLKAQDIYSLLMSPKCTLKESLTYDYCLDVDPDDEAAVIDAIKALPSWVELACFYTTNEYRVPAAAKLANYFKVGNPVAVDGAVNCRNKKLVRKILFDNGLSKLKFKLVKSSKEVMAASMFLRFPVIVKPSNDAGSRFVFKCDDMLEACAAVNEITANTTNYVGQSIDPEILIEEMAVGPEYSVESCTVNGVTHVIAITQKETSGSPRFIELSHFVPAQLDSEQEQRIKQLVVQSHQRVGIDNVVTHTEFKLTPSGPEIIEINGRPGGDHIPELVKYTTGICLSELGAHIAMGKEFDTYVKHPVIAESAAVQFFLADKNGEVEYIAPKTASKQILKSQITVQPNSQVVETTNNYNRLGYVLAISSNNDALQVTQNYIDSIGYKVTANGCCT</sequence>
<evidence type="ECO:0000256" key="4">
    <source>
        <dbReference type="PROSITE-ProRule" id="PRU00409"/>
    </source>
</evidence>
<dbReference type="PANTHER" id="PTHR43585:SF2">
    <property type="entry name" value="ATP-GRASP ENZYME FSQD"/>
    <property type="match status" value="1"/>
</dbReference>
<evidence type="ECO:0000256" key="3">
    <source>
        <dbReference type="ARBA" id="ARBA00022840"/>
    </source>
</evidence>
<accession>A0A4V2E2G7</accession>
<evidence type="ECO:0000313" key="7">
    <source>
        <dbReference type="Proteomes" id="UP000292345"/>
    </source>
</evidence>
<dbReference type="SUPFAM" id="SSF56059">
    <property type="entry name" value="Glutathione synthetase ATP-binding domain-like"/>
    <property type="match status" value="1"/>
</dbReference>
<evidence type="ECO:0000256" key="1">
    <source>
        <dbReference type="ARBA" id="ARBA00022598"/>
    </source>
</evidence>
<reference evidence="6 7" key="1">
    <citation type="submission" date="2018-01" db="EMBL/GenBank/DDBJ databases">
        <title>Co-occurrence of chitin degradation, pigmentation and bioactivity in marine Pseudoalteromonas.</title>
        <authorList>
            <person name="Paulsen S."/>
            <person name="Gram L."/>
            <person name="Machado H."/>
        </authorList>
    </citation>
    <scope>NUCLEOTIDE SEQUENCE [LARGE SCALE GENOMIC DNA]</scope>
    <source>
        <strain evidence="6 7">S1946</strain>
    </source>
</reference>
<gene>
    <name evidence="6" type="ORF">C3B51_14820</name>
</gene>
<dbReference type="PROSITE" id="PS50975">
    <property type="entry name" value="ATP_GRASP"/>
    <property type="match status" value="1"/>
</dbReference>
<dbReference type="InterPro" id="IPR011761">
    <property type="entry name" value="ATP-grasp"/>
</dbReference>
<proteinExistence type="predicted"/>
<comment type="caution">
    <text evidence="6">The sequence shown here is derived from an EMBL/GenBank/DDBJ whole genome shotgun (WGS) entry which is preliminary data.</text>
</comment>
<dbReference type="GO" id="GO:0005524">
    <property type="term" value="F:ATP binding"/>
    <property type="evidence" value="ECO:0007669"/>
    <property type="project" value="UniProtKB-UniRule"/>
</dbReference>
<dbReference type="PANTHER" id="PTHR43585">
    <property type="entry name" value="FUMIPYRROLE BIOSYNTHESIS PROTEIN C"/>
    <property type="match status" value="1"/>
</dbReference>
<name>A0A4V2E2G7_9GAMM</name>
<dbReference type="GO" id="GO:0046872">
    <property type="term" value="F:metal ion binding"/>
    <property type="evidence" value="ECO:0007669"/>
    <property type="project" value="InterPro"/>
</dbReference>
<evidence type="ECO:0000313" key="6">
    <source>
        <dbReference type="EMBL" id="RZM78448.1"/>
    </source>
</evidence>
<keyword evidence="3 4" id="KW-0067">ATP-binding</keyword>
<evidence type="ECO:0000256" key="2">
    <source>
        <dbReference type="ARBA" id="ARBA00022741"/>
    </source>
</evidence>